<dbReference type="AlphaFoldDB" id="A0A058ZCE4"/>
<sequence>MSSGAAERAIGIRLQRIRIARLTIRGRRKYAQEAIVQAAAAAAMNRVPASFLGYSPGFNIAGCIPDLSDVGVLPTTPKTCGEMLTEVRERNDAPHKRVVATPASGTTQHRFKDPDWVLVDVASLWGDHKKSP</sequence>
<reference evidence="1" key="1">
    <citation type="submission" date="2013-04" db="EMBL/GenBank/DDBJ databases">
        <title>The Genome Sequence of Fonticula alba ATCC 38817.</title>
        <authorList>
            <consortium name="The Broad Institute Genomics Platform"/>
            <person name="Russ C."/>
            <person name="Cuomo C."/>
            <person name="Burger G."/>
            <person name="Gray M.W."/>
            <person name="Holland P.W.H."/>
            <person name="King N."/>
            <person name="Lang F.B.F."/>
            <person name="Roger A.J."/>
            <person name="Ruiz-Trillo I."/>
            <person name="Brown M."/>
            <person name="Walker B."/>
            <person name="Young S."/>
            <person name="Zeng Q."/>
            <person name="Gargeya S."/>
            <person name="Fitzgerald M."/>
            <person name="Haas B."/>
            <person name="Abouelleil A."/>
            <person name="Allen A.W."/>
            <person name="Alvarado L."/>
            <person name="Arachchi H.M."/>
            <person name="Berlin A.M."/>
            <person name="Chapman S.B."/>
            <person name="Gainer-Dewar J."/>
            <person name="Goldberg J."/>
            <person name="Griggs A."/>
            <person name="Gujja S."/>
            <person name="Hansen M."/>
            <person name="Howarth C."/>
            <person name="Imamovic A."/>
            <person name="Ireland A."/>
            <person name="Larimer J."/>
            <person name="McCowan C."/>
            <person name="Murphy C."/>
            <person name="Pearson M."/>
            <person name="Poon T.W."/>
            <person name="Priest M."/>
            <person name="Roberts A."/>
            <person name="Saif S."/>
            <person name="Shea T."/>
            <person name="Sisk P."/>
            <person name="Sykes S."/>
            <person name="Wortman J."/>
            <person name="Nusbaum C."/>
            <person name="Birren B."/>
        </authorList>
    </citation>
    <scope>NUCLEOTIDE SEQUENCE [LARGE SCALE GENOMIC DNA]</scope>
    <source>
        <strain evidence="1">ATCC 38817</strain>
    </source>
</reference>
<evidence type="ECO:0000313" key="1">
    <source>
        <dbReference type="EMBL" id="KCV71603.1"/>
    </source>
</evidence>
<accession>A0A058ZCE4</accession>
<evidence type="ECO:0000313" key="2">
    <source>
        <dbReference type="Proteomes" id="UP000030693"/>
    </source>
</evidence>
<dbReference type="EMBL" id="KB932202">
    <property type="protein sequence ID" value="KCV71603.1"/>
    <property type="molecule type" value="Genomic_DNA"/>
</dbReference>
<dbReference type="Proteomes" id="UP000030693">
    <property type="component" value="Unassembled WGS sequence"/>
</dbReference>
<organism evidence="1">
    <name type="scientific">Fonticula alba</name>
    <name type="common">Slime mold</name>
    <dbReference type="NCBI Taxonomy" id="691883"/>
    <lineage>
        <taxon>Eukaryota</taxon>
        <taxon>Rotosphaerida</taxon>
        <taxon>Fonticulaceae</taxon>
        <taxon>Fonticula</taxon>
    </lineage>
</organism>
<dbReference type="GeneID" id="20525744"/>
<dbReference type="RefSeq" id="XP_009493181.1">
    <property type="nucleotide sequence ID" value="XM_009494906.1"/>
</dbReference>
<gene>
    <name evidence="1" type="ORF">H696_01019</name>
</gene>
<protein>
    <submittedName>
        <fullName evidence="1">Uncharacterized protein</fullName>
    </submittedName>
</protein>
<keyword evidence="2" id="KW-1185">Reference proteome</keyword>
<name>A0A058ZCE4_FONAL</name>
<proteinExistence type="predicted"/>